<dbReference type="PANTHER" id="PTHR42685">
    <property type="entry name" value="GERANYLGERANYL DIPHOSPHATE REDUCTASE"/>
    <property type="match status" value="1"/>
</dbReference>
<dbReference type="InterPro" id="IPR036188">
    <property type="entry name" value="FAD/NAD-bd_sf"/>
</dbReference>
<accession>A0ABN6ES21</accession>
<dbReference type="SUPFAM" id="SSF51905">
    <property type="entry name" value="FAD/NAD(P)-binding domain"/>
    <property type="match status" value="1"/>
</dbReference>
<dbReference type="Proteomes" id="UP001053296">
    <property type="component" value="Chromosome"/>
</dbReference>
<keyword evidence="3" id="KW-1185">Reference proteome</keyword>
<organism evidence="2 3">
    <name type="scientific">Pseudodesulfovibrio sediminis</name>
    <dbReference type="NCBI Taxonomy" id="2810563"/>
    <lineage>
        <taxon>Bacteria</taxon>
        <taxon>Pseudomonadati</taxon>
        <taxon>Thermodesulfobacteriota</taxon>
        <taxon>Desulfovibrionia</taxon>
        <taxon>Desulfovibrionales</taxon>
        <taxon>Desulfovibrionaceae</taxon>
    </lineage>
</organism>
<dbReference type="InterPro" id="IPR011777">
    <property type="entry name" value="Geranylgeranyl_Rdtase_fam"/>
</dbReference>
<dbReference type="EMBL" id="AP024485">
    <property type="protein sequence ID" value="BCS89168.1"/>
    <property type="molecule type" value="Genomic_DNA"/>
</dbReference>
<feature type="domain" description="FAD-binding" evidence="1">
    <location>
        <begin position="5"/>
        <end position="165"/>
    </location>
</feature>
<evidence type="ECO:0000313" key="3">
    <source>
        <dbReference type="Proteomes" id="UP001053296"/>
    </source>
</evidence>
<name>A0ABN6ES21_9BACT</name>
<dbReference type="InterPro" id="IPR002938">
    <property type="entry name" value="FAD-bd"/>
</dbReference>
<dbReference type="InterPro" id="IPR050407">
    <property type="entry name" value="Geranylgeranyl_reductase"/>
</dbReference>
<evidence type="ECO:0000313" key="2">
    <source>
        <dbReference type="EMBL" id="BCS89168.1"/>
    </source>
</evidence>
<dbReference type="PRINTS" id="PR00420">
    <property type="entry name" value="RNGMNOXGNASE"/>
</dbReference>
<gene>
    <name evidence="2" type="ORF">PSDVSF_24100</name>
</gene>
<dbReference type="NCBIfam" id="TIGR02032">
    <property type="entry name" value="GG-red-SF"/>
    <property type="match status" value="1"/>
</dbReference>
<evidence type="ECO:0000259" key="1">
    <source>
        <dbReference type="Pfam" id="PF01494"/>
    </source>
</evidence>
<sequence length="382" mass="42151">MTKKHDVIICGSSLAGSAAGLALARRGHSVLMLDRAEFPRRKLCGGLLTWKSVKLLASHFGETPESLTRAGALTCSADGYSIRTLTKTLVNGKLPVPFHFVDRTRFDTHLMECARNAGAETIHGHKITGCDPIKGVVTLDNGHTLQGKYVIGADGANSTVRASFPDVDRTRMKQFMAPTIEISIPRTMLFRPIRNPELYVGFIDAGYGWVFPNQDKVVIGICGLRQDNFNISQVFKKFIDFLGINMRPFPELHGHPLPYGNYLETPVHGVTLLAGDAGGLVEPLFGEGIFFALCSGMYAGEAVAQGLETDTDASQYYTARLNHFILPELKASDRLRWILFKSMKAIGPTGLQLFVKAAGRPLTEMVHGIRSYAWLRKKHWDF</sequence>
<proteinExistence type="predicted"/>
<dbReference type="Pfam" id="PF01494">
    <property type="entry name" value="FAD_binding_3"/>
    <property type="match status" value="1"/>
</dbReference>
<dbReference type="RefSeq" id="WP_229591155.1">
    <property type="nucleotide sequence ID" value="NZ_AP024485.1"/>
</dbReference>
<reference evidence="2" key="1">
    <citation type="journal article" date="2022" name="Arch. Microbiol.">
        <title>Pseudodesulfovibrio sediminis sp. nov., a mesophilic and neutrophilic sulfate-reducing bacterium isolated from sediment of a brackish lake.</title>
        <authorList>
            <person name="Takahashi A."/>
            <person name="Kojima H."/>
            <person name="Watanabe M."/>
            <person name="Fukui M."/>
        </authorList>
    </citation>
    <scope>NUCLEOTIDE SEQUENCE</scope>
    <source>
        <strain evidence="2">SF6</strain>
    </source>
</reference>
<protein>
    <submittedName>
        <fullName evidence="2">Geranylgeranyl reductase</fullName>
    </submittedName>
</protein>
<dbReference type="Gene3D" id="3.50.50.60">
    <property type="entry name" value="FAD/NAD(P)-binding domain"/>
    <property type="match status" value="1"/>
</dbReference>
<dbReference type="PANTHER" id="PTHR42685:SF22">
    <property type="entry name" value="CONDITIONED MEDIUM FACTOR RECEPTOR 1"/>
    <property type="match status" value="1"/>
</dbReference>